<comment type="caution">
    <text evidence="1">The sequence shown here is derived from an EMBL/GenBank/DDBJ whole genome shotgun (WGS) entry which is preliminary data.</text>
</comment>
<reference evidence="1 2" key="1">
    <citation type="submission" date="2024-01" db="EMBL/GenBank/DDBJ databases">
        <title>The genomes of 5 underutilized Papilionoideae crops provide insights into root nodulation and disease resistanc.</title>
        <authorList>
            <person name="Jiang F."/>
        </authorList>
    </citation>
    <scope>NUCLEOTIDE SEQUENCE [LARGE SCALE GENOMIC DNA]</scope>
    <source>
        <strain evidence="1">LVBAO_FW01</strain>
        <tissue evidence="1">Leaves</tissue>
    </source>
</reference>
<dbReference type="EMBL" id="JAYMYQ010000006">
    <property type="protein sequence ID" value="KAK7323777.1"/>
    <property type="molecule type" value="Genomic_DNA"/>
</dbReference>
<dbReference type="AlphaFoldDB" id="A0AAN9Q6B2"/>
<sequence length="81" mass="8578">MSYTICNFNLLSSSSQTSASLKFTSVKPKGLNLDNGDLGYVPKLGNYAEHSGAPKEDEVYGPEATMTGICKEAIQCITVAA</sequence>
<name>A0AAN9Q6B2_CANGL</name>
<protein>
    <submittedName>
        <fullName evidence="1">Uncharacterized protein</fullName>
    </submittedName>
</protein>
<dbReference type="Proteomes" id="UP001367508">
    <property type="component" value="Unassembled WGS sequence"/>
</dbReference>
<evidence type="ECO:0000313" key="2">
    <source>
        <dbReference type="Proteomes" id="UP001367508"/>
    </source>
</evidence>
<proteinExistence type="predicted"/>
<keyword evidence="2" id="KW-1185">Reference proteome</keyword>
<accession>A0AAN9Q6B2</accession>
<organism evidence="1 2">
    <name type="scientific">Canavalia gladiata</name>
    <name type="common">Sword bean</name>
    <name type="synonym">Dolichos gladiatus</name>
    <dbReference type="NCBI Taxonomy" id="3824"/>
    <lineage>
        <taxon>Eukaryota</taxon>
        <taxon>Viridiplantae</taxon>
        <taxon>Streptophyta</taxon>
        <taxon>Embryophyta</taxon>
        <taxon>Tracheophyta</taxon>
        <taxon>Spermatophyta</taxon>
        <taxon>Magnoliopsida</taxon>
        <taxon>eudicotyledons</taxon>
        <taxon>Gunneridae</taxon>
        <taxon>Pentapetalae</taxon>
        <taxon>rosids</taxon>
        <taxon>fabids</taxon>
        <taxon>Fabales</taxon>
        <taxon>Fabaceae</taxon>
        <taxon>Papilionoideae</taxon>
        <taxon>50 kb inversion clade</taxon>
        <taxon>NPAAA clade</taxon>
        <taxon>indigoferoid/millettioid clade</taxon>
        <taxon>Phaseoleae</taxon>
        <taxon>Canavalia</taxon>
    </lineage>
</organism>
<gene>
    <name evidence="1" type="ORF">VNO77_27268</name>
</gene>
<evidence type="ECO:0000313" key="1">
    <source>
        <dbReference type="EMBL" id="KAK7323777.1"/>
    </source>
</evidence>